<feature type="compositionally biased region" description="Low complexity" evidence="1">
    <location>
        <begin position="9"/>
        <end position="34"/>
    </location>
</feature>
<protein>
    <recommendedName>
        <fullName evidence="2">DUF1771 domain-containing protein</fullName>
    </recommendedName>
</protein>
<feature type="compositionally biased region" description="Pro residues" evidence="1">
    <location>
        <begin position="35"/>
        <end position="51"/>
    </location>
</feature>
<feature type="compositionally biased region" description="Low complexity" evidence="1">
    <location>
        <begin position="90"/>
        <end position="104"/>
    </location>
</feature>
<sequence>MPPAPTPQAQPAEVAAGAPSTPPSATTLTTATPPAAAPPAPPAVAPTPQTPMPGVATPEGPHQQQQQQQQQEVADAAGDVLATPPPSLQPPAAAAAPHPQATPSLQPVRAPARADDVHTAKRQALTPPAAAADQASRAAQQQQQQREKEQQQQQQQQHKRQLLLQSLRPLSSSPASAGQRACASTSAADEVRSLACTQHIPWVETGDTVSKQYADARSEARDWCRLRNHCFQQATLAYCNGNKALAKELSIKGRSAAGTHVGSWGFVHSSQSRCFVSQPSWCPA</sequence>
<dbReference type="InterPro" id="IPR053242">
    <property type="entry name" value="PAM2-like_domain"/>
</dbReference>
<name>A0A7S3QUK7_DUNTE</name>
<reference evidence="3" key="1">
    <citation type="submission" date="2021-01" db="EMBL/GenBank/DDBJ databases">
        <authorList>
            <person name="Corre E."/>
            <person name="Pelletier E."/>
            <person name="Niang G."/>
            <person name="Scheremetjew M."/>
            <person name="Finn R."/>
            <person name="Kale V."/>
            <person name="Holt S."/>
            <person name="Cochrane G."/>
            <person name="Meng A."/>
            <person name="Brown T."/>
            <person name="Cohen L."/>
        </authorList>
    </citation>
    <scope>NUCLEOTIDE SEQUENCE</scope>
    <source>
        <strain evidence="3">CCMP1320</strain>
    </source>
</reference>
<proteinExistence type="predicted"/>
<feature type="compositionally biased region" description="Low complexity" evidence="1">
    <location>
        <begin position="151"/>
        <end position="160"/>
    </location>
</feature>
<dbReference type="PANTHER" id="PTHR46651:SF1">
    <property type="entry name" value="SMALL MUTS RELATED FAMILY PROTEIN"/>
    <property type="match status" value="1"/>
</dbReference>
<evidence type="ECO:0000313" key="3">
    <source>
        <dbReference type="EMBL" id="CAE0493560.1"/>
    </source>
</evidence>
<feature type="compositionally biased region" description="Low complexity" evidence="1">
    <location>
        <begin position="122"/>
        <end position="144"/>
    </location>
</feature>
<feature type="domain" description="DUF1771" evidence="2">
    <location>
        <begin position="213"/>
        <end position="255"/>
    </location>
</feature>
<dbReference type="EMBL" id="HBIP01014821">
    <property type="protein sequence ID" value="CAE0493560.1"/>
    <property type="molecule type" value="Transcribed_RNA"/>
</dbReference>
<feature type="region of interest" description="Disordered" evidence="1">
    <location>
        <begin position="1"/>
        <end position="160"/>
    </location>
</feature>
<gene>
    <name evidence="3" type="ORF">DTER00134_LOCUS8633</name>
</gene>
<dbReference type="PANTHER" id="PTHR46651">
    <property type="entry name" value="POLYADENYLATE-BINDING PROTEIN-INTERACTING PROTEIN 7"/>
    <property type="match status" value="1"/>
</dbReference>
<dbReference type="InterPro" id="IPR013899">
    <property type="entry name" value="DUF1771"/>
</dbReference>
<accession>A0A7S3QUK7</accession>
<dbReference type="AlphaFoldDB" id="A0A7S3QUK7"/>
<evidence type="ECO:0000259" key="2">
    <source>
        <dbReference type="Pfam" id="PF08590"/>
    </source>
</evidence>
<dbReference type="Pfam" id="PF08590">
    <property type="entry name" value="DUF1771"/>
    <property type="match status" value="1"/>
</dbReference>
<organism evidence="3">
    <name type="scientific">Dunaliella tertiolecta</name>
    <name type="common">Green alga</name>
    <dbReference type="NCBI Taxonomy" id="3047"/>
    <lineage>
        <taxon>Eukaryota</taxon>
        <taxon>Viridiplantae</taxon>
        <taxon>Chlorophyta</taxon>
        <taxon>core chlorophytes</taxon>
        <taxon>Chlorophyceae</taxon>
        <taxon>CS clade</taxon>
        <taxon>Chlamydomonadales</taxon>
        <taxon>Dunaliellaceae</taxon>
        <taxon>Dunaliella</taxon>
    </lineage>
</organism>
<evidence type="ECO:0000256" key="1">
    <source>
        <dbReference type="SAM" id="MobiDB-lite"/>
    </source>
</evidence>